<dbReference type="Pfam" id="PF08327">
    <property type="entry name" value="AHSA1"/>
    <property type="match status" value="1"/>
</dbReference>
<evidence type="ECO:0000259" key="2">
    <source>
        <dbReference type="Pfam" id="PF08327"/>
    </source>
</evidence>
<evidence type="ECO:0000313" key="4">
    <source>
        <dbReference type="Proteomes" id="UP001327225"/>
    </source>
</evidence>
<name>A0ABZ0ZW20_9ACTN</name>
<keyword evidence="4" id="KW-1185">Reference proteome</keyword>
<dbReference type="EMBL" id="CP141059">
    <property type="protein sequence ID" value="WQQ28505.1"/>
    <property type="molecule type" value="Genomic_DNA"/>
</dbReference>
<protein>
    <submittedName>
        <fullName evidence="3">SRPBCC family protein</fullName>
    </submittedName>
</protein>
<dbReference type="InterPro" id="IPR023393">
    <property type="entry name" value="START-like_dom_sf"/>
</dbReference>
<evidence type="ECO:0000313" key="3">
    <source>
        <dbReference type="EMBL" id="WQQ28505.1"/>
    </source>
</evidence>
<accession>A0ABZ0ZW20</accession>
<dbReference type="Proteomes" id="UP001327225">
    <property type="component" value="Chromosome"/>
</dbReference>
<proteinExistence type="inferred from homology"/>
<sequence>MNTQTHPETLIEADPNIPTVRIVREFDAPVELVYRAHVDPELVKQWMGPRSIDMDIETWDVRTGGEYRYTALRDGEEVARFYGSFHRVWENQKIVQTFGFEEMPDAVALETLELHDLGDGRTRLEILSVVESMEAQAGMMASGMEVGINEGYAALDEILAGLQGSDT</sequence>
<dbReference type="SUPFAM" id="SSF55961">
    <property type="entry name" value="Bet v1-like"/>
    <property type="match status" value="1"/>
</dbReference>
<reference evidence="4" key="1">
    <citation type="submission" date="2023-12" db="EMBL/GenBank/DDBJ databases">
        <title>Novel species in genus Nocardioides.</title>
        <authorList>
            <person name="Zhou H."/>
        </authorList>
    </citation>
    <scope>NUCLEOTIDE SEQUENCE [LARGE SCALE GENOMIC DNA]</scope>
    <source>
        <strain evidence="4">HM61</strain>
    </source>
</reference>
<dbReference type="RefSeq" id="WP_322457185.1">
    <property type="nucleotide sequence ID" value="NZ_CP141059.1"/>
</dbReference>
<organism evidence="3 4">
    <name type="scientific">Nocardioides bizhenqiangii</name>
    <dbReference type="NCBI Taxonomy" id="3095076"/>
    <lineage>
        <taxon>Bacteria</taxon>
        <taxon>Bacillati</taxon>
        <taxon>Actinomycetota</taxon>
        <taxon>Actinomycetes</taxon>
        <taxon>Propionibacteriales</taxon>
        <taxon>Nocardioidaceae</taxon>
        <taxon>Nocardioides</taxon>
    </lineage>
</organism>
<comment type="similarity">
    <text evidence="1">Belongs to the AHA1 family.</text>
</comment>
<gene>
    <name evidence="3" type="ORF">SHK19_09775</name>
</gene>
<dbReference type="InterPro" id="IPR013538">
    <property type="entry name" value="ASHA1/2-like_C"/>
</dbReference>
<dbReference type="Gene3D" id="3.30.530.20">
    <property type="match status" value="1"/>
</dbReference>
<feature type="domain" description="Activator of Hsp90 ATPase homologue 1/2-like C-terminal" evidence="2">
    <location>
        <begin position="27"/>
        <end position="159"/>
    </location>
</feature>
<evidence type="ECO:0000256" key="1">
    <source>
        <dbReference type="ARBA" id="ARBA00006817"/>
    </source>
</evidence>
<dbReference type="CDD" id="cd07826">
    <property type="entry name" value="SRPBCC_CalC_Aha1-like_9"/>
    <property type="match status" value="1"/>
</dbReference>